<comment type="function">
    <text evidence="1">Confers resistance to late blight (Phytophthora infestans) races carrying the avirulence gene Avr1. Resistance proteins guard the plant against pathogens that contain an appropriate avirulence protein via an indirect interaction with this avirulence protein. That triggers a defense system including the hypersensitive response, which restricts the pathogen growth.</text>
</comment>
<sequence length="1233" mass="141365">MAFAFIDKTSQRIELLFKHDFDDPTDLMALKHARIFLLCARKWHNHMLSESDDNTSTRMESILCRLEDALAESLELEDCIMELLSDQSSEDIMEYYTTLLDYSHSLQSDLSMEFMDSVLVNVLDTRDHVFPGRLRYMVGALKENMVFFKNFILFAQMRGFEPWQLQLLYIHLDVVAVNVARVCQDWFYVYFLHGCDSDLLDELELKCSEVLQKIKLIDPQIRETYIQVLKASNVPGSSHPLTLERDKHVLGDFADSLLYNIREAQFTSYEASLIKDQAQILYEGLRFLRTILTEHLDTIGELHEKVKNLIGTAVNEAAEFVICSLLLHESEGEFASEMDIELHNLLEKINLIKVITSAFIFPKTDVLGFMNFLLENLKELPTCKVDSIALAKDQILIVQEDLVSLRSFLENILDQHNQDGKLQRLWSRAIEVAYKTSSAILSLVVRDIPGFSPLEFKPLIEEINLIKMEALKIADNHHSDFESTNDATKTSNPSPSQGSAPATDKFMVTLDDEENTIIEQLVRGPERLDVISIVGMPGLGKTTLARNVYDNPSVRNLFHTHAWCVVSQVYKKKDLLLRILGSVNYHDLSNEYSKQDEHELEEKVKKCLLRRRYLIVLDDVWDIEAWTGLERSFPKDASSSRILLTSRHAEVARTINPNREPHFLRGLTDGESWDLLQKKLSCKEGYPIDLGRKIAKNCKGLPLLVVIIAGILAHLEQDGWEKIAGRLSLSALSAIDECMHTLELSYRKLPDYLKSCLLYLGAFPEDEEIHFRKLIWLWIAEGFVKKCESKSLEDVAGDYMNDLIDRGLVMVSKERSAGGVKTCRIHDLLHEFCLVKAKKEKFFCISSGPDDLSTYYGQLDISRLCMHSTVEYFEKSWLFFPEAGSLLFFDADKSVSRIYRISFIVHLFKLLKVLDLIHVHLGPNFPTEIALLCELRYLALQGTFDSVPPTISDLLNLETLIIKGKDVELPYNIWSMLKLRVLYISSCWFLNSSLAHNSLEWPSGLYNLDTFSTLELCFGQSLEKIMRQLPNIRKLKCLLSKSIESNADCNGIVALDFMSRLESLNLTRGYPSGYEVELIERCHIVFRFPWNLKKLTLSNMHSSIIPKGGELPNLVVLKLIDIYFEEDIWDMNEDWEFPELKFLELANLSIVRWTGGSNDHFPDLEKLVLRSCWSLEEVPSCLGDITSLKMIEVHKCGKSVVHLSLKVKEYQKNNWGTEDIHVLTSDIYDTDDA</sequence>
<comment type="caution">
    <text evidence="17">The sequence shown here is derived from an EMBL/GenBank/DDBJ whole genome shotgun (WGS) entry which is preliminary data.</text>
</comment>
<evidence type="ECO:0000259" key="16">
    <source>
        <dbReference type="Pfam" id="PF23559"/>
    </source>
</evidence>
<comment type="similarity">
    <text evidence="4">Belongs to the disease resistance NB-LRR family.</text>
</comment>
<evidence type="ECO:0000313" key="18">
    <source>
        <dbReference type="Proteomes" id="UP001630127"/>
    </source>
</evidence>
<dbReference type="GO" id="GO:0051607">
    <property type="term" value="P:defense response to virus"/>
    <property type="evidence" value="ECO:0007669"/>
    <property type="project" value="UniProtKB-ARBA"/>
</dbReference>
<evidence type="ECO:0000256" key="4">
    <source>
        <dbReference type="ARBA" id="ARBA00008894"/>
    </source>
</evidence>
<feature type="domain" description="NB-ARC" evidence="14">
    <location>
        <begin position="513"/>
        <end position="680"/>
    </location>
</feature>
<evidence type="ECO:0008006" key="19">
    <source>
        <dbReference type="Google" id="ProtNLM"/>
    </source>
</evidence>
<evidence type="ECO:0000256" key="12">
    <source>
        <dbReference type="ARBA" id="ARBA00023054"/>
    </source>
</evidence>
<dbReference type="InterPro" id="IPR038005">
    <property type="entry name" value="RX-like_CC"/>
</dbReference>
<dbReference type="GO" id="GO:0005524">
    <property type="term" value="F:ATP binding"/>
    <property type="evidence" value="ECO:0007669"/>
    <property type="project" value="UniProtKB-KW"/>
</dbReference>
<dbReference type="GO" id="GO:0005737">
    <property type="term" value="C:cytoplasm"/>
    <property type="evidence" value="ECO:0007669"/>
    <property type="project" value="UniProtKB-SubCell"/>
</dbReference>
<proteinExistence type="inferred from homology"/>
<evidence type="ECO:0000256" key="10">
    <source>
        <dbReference type="ARBA" id="ARBA00022821"/>
    </source>
</evidence>
<evidence type="ECO:0000256" key="11">
    <source>
        <dbReference type="ARBA" id="ARBA00022840"/>
    </source>
</evidence>
<evidence type="ECO:0000313" key="17">
    <source>
        <dbReference type="EMBL" id="KAL3530284.1"/>
    </source>
</evidence>
<accession>A0ABD3AGK6</accession>
<keyword evidence="6" id="KW-0433">Leucine-rich repeat</keyword>
<dbReference type="Gene3D" id="3.40.50.300">
    <property type="entry name" value="P-loop containing nucleotide triphosphate hydrolases"/>
    <property type="match status" value="1"/>
</dbReference>
<reference evidence="17 18" key="1">
    <citation type="submission" date="2024-11" db="EMBL/GenBank/DDBJ databases">
        <title>A near-complete genome assembly of Cinchona calisaya.</title>
        <authorList>
            <person name="Lian D.C."/>
            <person name="Zhao X.W."/>
            <person name="Wei L."/>
        </authorList>
    </citation>
    <scope>NUCLEOTIDE SEQUENCE [LARGE SCALE GENOMIC DNA]</scope>
    <source>
        <tissue evidence="17">Nenye</tissue>
    </source>
</reference>
<feature type="domain" description="Late blight resistance protein R1A-like N-terminal" evidence="15">
    <location>
        <begin position="105"/>
        <end position="346"/>
    </location>
</feature>
<dbReference type="PRINTS" id="PR00364">
    <property type="entry name" value="DISEASERSIST"/>
</dbReference>
<dbReference type="InterPro" id="IPR032675">
    <property type="entry name" value="LRR_dom_sf"/>
</dbReference>
<dbReference type="FunFam" id="3.40.50.300:FF:001091">
    <property type="entry name" value="Probable disease resistance protein At1g61300"/>
    <property type="match status" value="1"/>
</dbReference>
<evidence type="ECO:0000256" key="7">
    <source>
        <dbReference type="ARBA" id="ARBA00022667"/>
    </source>
</evidence>
<dbReference type="Gene3D" id="1.10.10.10">
    <property type="entry name" value="Winged helix-like DNA-binding domain superfamily/Winged helix DNA-binding domain"/>
    <property type="match status" value="1"/>
</dbReference>
<dbReference type="InterPro" id="IPR036388">
    <property type="entry name" value="WH-like_DNA-bd_sf"/>
</dbReference>
<keyword evidence="11" id="KW-0067">ATP-binding</keyword>
<organism evidence="17 18">
    <name type="scientific">Cinchona calisaya</name>
    <dbReference type="NCBI Taxonomy" id="153742"/>
    <lineage>
        <taxon>Eukaryota</taxon>
        <taxon>Viridiplantae</taxon>
        <taxon>Streptophyta</taxon>
        <taxon>Embryophyta</taxon>
        <taxon>Tracheophyta</taxon>
        <taxon>Spermatophyta</taxon>
        <taxon>Magnoliopsida</taxon>
        <taxon>eudicotyledons</taxon>
        <taxon>Gunneridae</taxon>
        <taxon>Pentapetalae</taxon>
        <taxon>asterids</taxon>
        <taxon>lamiids</taxon>
        <taxon>Gentianales</taxon>
        <taxon>Rubiaceae</taxon>
        <taxon>Cinchonoideae</taxon>
        <taxon>Cinchoneae</taxon>
        <taxon>Cinchona</taxon>
    </lineage>
</organism>
<keyword evidence="8" id="KW-0677">Repeat</keyword>
<dbReference type="Gene3D" id="3.80.10.10">
    <property type="entry name" value="Ribonuclease Inhibitor"/>
    <property type="match status" value="2"/>
</dbReference>
<dbReference type="InterPro" id="IPR042197">
    <property type="entry name" value="Apaf_helical"/>
</dbReference>
<gene>
    <name evidence="17" type="ORF">ACH5RR_009606</name>
</gene>
<dbReference type="InterPro" id="IPR002182">
    <property type="entry name" value="NB-ARC"/>
</dbReference>
<protein>
    <recommendedName>
        <fullName evidence="19">Late blight resistance protein homolog R1A-3</fullName>
    </recommendedName>
</protein>
<dbReference type="PANTHER" id="PTHR23155:SF1152">
    <property type="entry name" value="AAA+ ATPASE DOMAIN-CONTAINING PROTEIN"/>
    <property type="match status" value="1"/>
</dbReference>
<dbReference type="SUPFAM" id="SSF52058">
    <property type="entry name" value="L domain-like"/>
    <property type="match status" value="1"/>
</dbReference>
<evidence type="ECO:0000256" key="5">
    <source>
        <dbReference type="ARBA" id="ARBA00022490"/>
    </source>
</evidence>
<dbReference type="InterPro" id="IPR044974">
    <property type="entry name" value="Disease_R_plants"/>
</dbReference>
<evidence type="ECO:0000259" key="14">
    <source>
        <dbReference type="Pfam" id="PF00931"/>
    </source>
</evidence>
<dbReference type="CDD" id="cd14798">
    <property type="entry name" value="RX-CC_like"/>
    <property type="match status" value="1"/>
</dbReference>
<keyword evidence="12" id="KW-0175">Coiled coil</keyword>
<evidence type="ECO:0000259" key="15">
    <source>
        <dbReference type="Pfam" id="PF12061"/>
    </source>
</evidence>
<dbReference type="Proteomes" id="UP001630127">
    <property type="component" value="Unassembled WGS sequence"/>
</dbReference>
<comment type="subcellular location">
    <subcellularLocation>
        <location evidence="3">Cytoplasm</location>
    </subcellularLocation>
    <subcellularLocation>
        <location evidence="2">Membrane</location>
        <topology evidence="2">Peripheral membrane protein</topology>
    </subcellularLocation>
</comment>
<dbReference type="FunFam" id="1.10.10.10:FF:000322">
    <property type="entry name" value="Probable disease resistance protein At1g63360"/>
    <property type="match status" value="1"/>
</dbReference>
<dbReference type="SUPFAM" id="SSF52540">
    <property type="entry name" value="P-loop containing nucleoside triphosphate hydrolases"/>
    <property type="match status" value="1"/>
</dbReference>
<feature type="compositionally biased region" description="Polar residues" evidence="13">
    <location>
        <begin position="482"/>
        <end position="500"/>
    </location>
</feature>
<dbReference type="Pfam" id="PF23559">
    <property type="entry name" value="WHD_DRP"/>
    <property type="match status" value="1"/>
</dbReference>
<dbReference type="InterPro" id="IPR058922">
    <property type="entry name" value="WHD_DRP"/>
</dbReference>
<dbReference type="AlphaFoldDB" id="A0ABD3AGK6"/>
<feature type="region of interest" description="Disordered" evidence="13">
    <location>
        <begin position="481"/>
        <end position="502"/>
    </location>
</feature>
<dbReference type="EMBL" id="JBJUIK010000004">
    <property type="protein sequence ID" value="KAL3530284.1"/>
    <property type="molecule type" value="Genomic_DNA"/>
</dbReference>
<name>A0ABD3AGK6_9GENT</name>
<feature type="domain" description="Disease resistance protein winged helix" evidence="16">
    <location>
        <begin position="763"/>
        <end position="832"/>
    </location>
</feature>
<keyword evidence="10" id="KW-0611">Plant defense</keyword>
<evidence type="ECO:0000256" key="13">
    <source>
        <dbReference type="SAM" id="MobiDB-lite"/>
    </source>
</evidence>
<evidence type="ECO:0000256" key="2">
    <source>
        <dbReference type="ARBA" id="ARBA00004170"/>
    </source>
</evidence>
<dbReference type="InterPro" id="IPR027417">
    <property type="entry name" value="P-loop_NTPase"/>
</dbReference>
<dbReference type="GO" id="GO:0009626">
    <property type="term" value="P:plant-type hypersensitive response"/>
    <property type="evidence" value="ECO:0007669"/>
    <property type="project" value="UniProtKB-KW"/>
</dbReference>
<keyword evidence="7" id="KW-0381">Hypersensitive response</keyword>
<keyword evidence="18" id="KW-1185">Reference proteome</keyword>
<dbReference type="PANTHER" id="PTHR23155">
    <property type="entry name" value="DISEASE RESISTANCE PROTEIN RP"/>
    <property type="match status" value="1"/>
</dbReference>
<dbReference type="GO" id="GO:0016020">
    <property type="term" value="C:membrane"/>
    <property type="evidence" value="ECO:0007669"/>
    <property type="project" value="UniProtKB-SubCell"/>
</dbReference>
<dbReference type="Pfam" id="PF12061">
    <property type="entry name" value="NB-LRR"/>
    <property type="match status" value="1"/>
</dbReference>
<dbReference type="InterPro" id="IPR021929">
    <property type="entry name" value="R1A-like_N"/>
</dbReference>
<dbReference type="Pfam" id="PF00931">
    <property type="entry name" value="NB-ARC"/>
    <property type="match status" value="1"/>
</dbReference>
<keyword evidence="9" id="KW-0547">Nucleotide-binding</keyword>
<evidence type="ECO:0000256" key="8">
    <source>
        <dbReference type="ARBA" id="ARBA00022737"/>
    </source>
</evidence>
<evidence type="ECO:0000256" key="6">
    <source>
        <dbReference type="ARBA" id="ARBA00022614"/>
    </source>
</evidence>
<evidence type="ECO:0000256" key="3">
    <source>
        <dbReference type="ARBA" id="ARBA00004496"/>
    </source>
</evidence>
<evidence type="ECO:0000256" key="1">
    <source>
        <dbReference type="ARBA" id="ARBA00002074"/>
    </source>
</evidence>
<dbReference type="Gene3D" id="1.10.8.430">
    <property type="entry name" value="Helical domain of apoptotic protease-activating factors"/>
    <property type="match status" value="1"/>
</dbReference>
<keyword evidence="5" id="KW-0963">Cytoplasm</keyword>
<evidence type="ECO:0000256" key="9">
    <source>
        <dbReference type="ARBA" id="ARBA00022741"/>
    </source>
</evidence>